<organism evidence="1 2">
    <name type="scientific">Talaromyces proteolyticus</name>
    <dbReference type="NCBI Taxonomy" id="1131652"/>
    <lineage>
        <taxon>Eukaryota</taxon>
        <taxon>Fungi</taxon>
        <taxon>Dikarya</taxon>
        <taxon>Ascomycota</taxon>
        <taxon>Pezizomycotina</taxon>
        <taxon>Eurotiomycetes</taxon>
        <taxon>Eurotiomycetidae</taxon>
        <taxon>Eurotiales</taxon>
        <taxon>Trichocomaceae</taxon>
        <taxon>Talaromyces</taxon>
        <taxon>Talaromyces sect. Bacilispori</taxon>
    </lineage>
</organism>
<gene>
    <name evidence="1" type="ORF">BGW36DRAFT_130725</name>
</gene>
<proteinExistence type="predicted"/>
<accession>A0AAD4Q2M3</accession>
<dbReference type="InterPro" id="IPR036291">
    <property type="entry name" value="NAD(P)-bd_dom_sf"/>
</dbReference>
<evidence type="ECO:0000313" key="1">
    <source>
        <dbReference type="EMBL" id="KAH8700536.1"/>
    </source>
</evidence>
<comment type="caution">
    <text evidence="1">The sequence shown here is derived from an EMBL/GenBank/DDBJ whole genome shotgun (WGS) entry which is preliminary data.</text>
</comment>
<reference evidence="1" key="1">
    <citation type="submission" date="2021-12" db="EMBL/GenBank/DDBJ databases">
        <title>Convergent genome expansion in fungi linked to evolution of root-endophyte symbiosis.</title>
        <authorList>
            <consortium name="DOE Joint Genome Institute"/>
            <person name="Ke Y.-H."/>
            <person name="Bonito G."/>
            <person name="Liao H.-L."/>
            <person name="Looney B."/>
            <person name="Rojas-Flechas A."/>
            <person name="Nash J."/>
            <person name="Hameed K."/>
            <person name="Schadt C."/>
            <person name="Martin F."/>
            <person name="Crous P.W."/>
            <person name="Miettinen O."/>
            <person name="Magnuson J.K."/>
            <person name="Labbe J."/>
            <person name="Jacobson D."/>
            <person name="Doktycz M.J."/>
            <person name="Veneault-Fourrey C."/>
            <person name="Kuo A."/>
            <person name="Mondo S."/>
            <person name="Calhoun S."/>
            <person name="Riley R."/>
            <person name="Ohm R."/>
            <person name="LaButti K."/>
            <person name="Andreopoulos B."/>
            <person name="Pangilinan J."/>
            <person name="Nolan M."/>
            <person name="Tritt A."/>
            <person name="Clum A."/>
            <person name="Lipzen A."/>
            <person name="Daum C."/>
            <person name="Barry K."/>
            <person name="Grigoriev I.V."/>
            <person name="Vilgalys R."/>
        </authorList>
    </citation>
    <scope>NUCLEOTIDE SEQUENCE</scope>
    <source>
        <strain evidence="1">PMI_201</strain>
    </source>
</reference>
<sequence length="70" mass="7631">MQEAVQAGHPALQVLKLSVHISDEKSVTRALSETGENFGRLDILVNNARGIVSPCWDRPVVLVVYVGDQC</sequence>
<name>A0AAD4Q2M3_9EURO</name>
<dbReference type="Gene3D" id="3.40.50.720">
    <property type="entry name" value="NAD(P)-binding Rossmann-like Domain"/>
    <property type="match status" value="1"/>
</dbReference>
<dbReference type="RefSeq" id="XP_046074242.1">
    <property type="nucleotide sequence ID" value="XM_046209358.1"/>
</dbReference>
<dbReference type="EMBL" id="JAJTJA010000004">
    <property type="protein sequence ID" value="KAH8700536.1"/>
    <property type="molecule type" value="Genomic_DNA"/>
</dbReference>
<dbReference type="Proteomes" id="UP001201262">
    <property type="component" value="Unassembled WGS sequence"/>
</dbReference>
<dbReference type="GeneID" id="70239645"/>
<dbReference type="SUPFAM" id="SSF51735">
    <property type="entry name" value="NAD(P)-binding Rossmann-fold domains"/>
    <property type="match status" value="1"/>
</dbReference>
<evidence type="ECO:0000313" key="2">
    <source>
        <dbReference type="Proteomes" id="UP001201262"/>
    </source>
</evidence>
<protein>
    <submittedName>
        <fullName evidence="1">Uncharacterized protein</fullName>
    </submittedName>
</protein>
<keyword evidence="2" id="KW-1185">Reference proteome</keyword>
<dbReference type="AlphaFoldDB" id="A0AAD4Q2M3"/>